<accession>R4KIB6</accession>
<evidence type="ECO:0000256" key="5">
    <source>
        <dbReference type="PIRSR" id="PIRSR000105-1"/>
    </source>
</evidence>
<organism evidence="9 10">
    <name type="scientific">Desulfoscipio gibsoniae DSM 7213</name>
    <dbReference type="NCBI Taxonomy" id="767817"/>
    <lineage>
        <taxon>Bacteria</taxon>
        <taxon>Bacillati</taxon>
        <taxon>Bacillota</taxon>
        <taxon>Clostridia</taxon>
        <taxon>Eubacteriales</taxon>
        <taxon>Desulfallaceae</taxon>
        <taxon>Desulfoscipio</taxon>
    </lineage>
</organism>
<dbReference type="InterPro" id="IPR036291">
    <property type="entry name" value="NAD(P)-bd_dom_sf"/>
</dbReference>
<dbReference type="eggNOG" id="COG1250">
    <property type="taxonomic scope" value="Bacteria"/>
</dbReference>
<dbReference type="EMBL" id="CP003273">
    <property type="protein sequence ID" value="AGL01372.1"/>
    <property type="molecule type" value="Genomic_DNA"/>
</dbReference>
<feature type="binding site" evidence="6">
    <location>
        <position position="119"/>
    </location>
    <ligand>
        <name>NAD(+)</name>
        <dbReference type="ChEBI" id="CHEBI:57540"/>
    </ligand>
</feature>
<dbReference type="PANTHER" id="PTHR48075">
    <property type="entry name" value="3-HYDROXYACYL-COA DEHYDROGENASE FAMILY PROTEIN"/>
    <property type="match status" value="1"/>
</dbReference>
<dbReference type="Gene3D" id="3.40.50.720">
    <property type="entry name" value="NAD(P)-binding Rossmann-like Domain"/>
    <property type="match status" value="1"/>
</dbReference>
<evidence type="ECO:0000313" key="10">
    <source>
        <dbReference type="Proteomes" id="UP000013520"/>
    </source>
</evidence>
<keyword evidence="10" id="KW-1185">Reference proteome</keyword>
<evidence type="ECO:0000256" key="2">
    <source>
        <dbReference type="ARBA" id="ARBA00009463"/>
    </source>
</evidence>
<dbReference type="NCBIfam" id="NF004474">
    <property type="entry name" value="PRK05808.1"/>
    <property type="match status" value="1"/>
</dbReference>
<feature type="binding site" evidence="6">
    <location>
        <position position="33"/>
    </location>
    <ligand>
        <name>NAD(+)</name>
        <dbReference type="ChEBI" id="CHEBI:57540"/>
    </ligand>
</feature>
<feature type="binding site" evidence="6">
    <location>
        <position position="143"/>
    </location>
    <ligand>
        <name>NAD(+)</name>
        <dbReference type="ChEBI" id="CHEBI:57540"/>
    </ligand>
</feature>
<evidence type="ECO:0000256" key="4">
    <source>
        <dbReference type="ARBA" id="ARBA00067747"/>
    </source>
</evidence>
<evidence type="ECO:0000313" key="9">
    <source>
        <dbReference type="EMBL" id="AGL01372.1"/>
    </source>
</evidence>
<dbReference type="STRING" id="767817.Desgi_1924"/>
<dbReference type="Gene3D" id="1.10.1040.10">
    <property type="entry name" value="N-(1-d-carboxylethyl)-l-norvaline Dehydrogenase, domain 2"/>
    <property type="match status" value="1"/>
</dbReference>
<evidence type="ECO:0000256" key="1">
    <source>
        <dbReference type="ARBA" id="ARBA00005086"/>
    </source>
</evidence>
<dbReference type="UniPathway" id="UPA00863"/>
<dbReference type="PROSITE" id="PS00067">
    <property type="entry name" value="3HCDH"/>
    <property type="match status" value="1"/>
</dbReference>
<sequence>MEIKKIMVIGAGQMGSGIAQVSAMAGLDVVLNDIKDEFVNRGMGIIEKNLSRDVSKGRLDEAGKEAIMKRFKPSTSLQDAADVDIVVEAAIENMEIKGKIFRDLDEITPQHTILATNTSSLPITEIGAVTKRPEKVIGMHFMNPVPVMKLIEVIRGLATSDDTFNAVKELSERMNKVPVEVNDAPGFVANRVLIPMINEAVYCVYEGIATPEAVDQVMKLGMNHPMGPLALADLIGLDTCLYIMEVLHDGLGDSKYRPCPLLRKYVAAGWLGRKSGRGFYVYDK</sequence>
<feature type="binding site" evidence="6">
    <location>
        <position position="274"/>
    </location>
    <ligand>
        <name>NAD(+)</name>
        <dbReference type="ChEBI" id="CHEBI:57540"/>
    </ligand>
</feature>
<comment type="similarity">
    <text evidence="2">Belongs to the 3-hydroxyacyl-CoA dehydrogenase family.</text>
</comment>
<dbReference type="GO" id="GO:0016616">
    <property type="term" value="F:oxidoreductase activity, acting on the CH-OH group of donors, NAD or NADP as acceptor"/>
    <property type="evidence" value="ECO:0007669"/>
    <property type="project" value="InterPro"/>
</dbReference>
<dbReference type="PIRSF" id="PIRSF000105">
    <property type="entry name" value="HCDH"/>
    <property type="match status" value="1"/>
</dbReference>
<dbReference type="Proteomes" id="UP000013520">
    <property type="component" value="Chromosome"/>
</dbReference>
<evidence type="ECO:0000256" key="3">
    <source>
        <dbReference type="ARBA" id="ARBA00023002"/>
    </source>
</evidence>
<dbReference type="InterPro" id="IPR022694">
    <property type="entry name" value="3-OHacyl-CoA_DH"/>
</dbReference>
<dbReference type="GO" id="GO:0070403">
    <property type="term" value="F:NAD+ binding"/>
    <property type="evidence" value="ECO:0007669"/>
    <property type="project" value="InterPro"/>
</dbReference>
<proteinExistence type="inferred from homology"/>
<dbReference type="GO" id="GO:0019605">
    <property type="term" value="P:butyrate metabolic process"/>
    <property type="evidence" value="ECO:0007669"/>
    <property type="project" value="UniProtKB-UniPathway"/>
</dbReference>
<dbReference type="InterPro" id="IPR013328">
    <property type="entry name" value="6PGD_dom2"/>
</dbReference>
<dbReference type="SUPFAM" id="SSF48179">
    <property type="entry name" value="6-phosphogluconate dehydrogenase C-terminal domain-like"/>
    <property type="match status" value="1"/>
</dbReference>
<feature type="domain" description="3-hydroxyacyl-CoA dehydrogenase NAD binding" evidence="8">
    <location>
        <begin position="5"/>
        <end position="183"/>
    </location>
</feature>
<dbReference type="PANTHER" id="PTHR48075:SF5">
    <property type="entry name" value="3-HYDROXYBUTYRYL-COA DEHYDROGENASE"/>
    <property type="match status" value="1"/>
</dbReference>
<dbReference type="FunFam" id="3.40.50.720:FF:000009">
    <property type="entry name" value="Fatty oxidation complex, alpha subunit"/>
    <property type="match status" value="1"/>
</dbReference>
<evidence type="ECO:0000256" key="6">
    <source>
        <dbReference type="PIRSR" id="PIRSR000105-2"/>
    </source>
</evidence>
<dbReference type="KEGG" id="dgi:Desgi_1924"/>
<dbReference type="Pfam" id="PF00725">
    <property type="entry name" value="3HCDH"/>
    <property type="match status" value="1"/>
</dbReference>
<dbReference type="NCBIfam" id="NF005715">
    <property type="entry name" value="PRK07530.1"/>
    <property type="match status" value="1"/>
</dbReference>
<evidence type="ECO:0000259" key="7">
    <source>
        <dbReference type="Pfam" id="PF00725"/>
    </source>
</evidence>
<protein>
    <recommendedName>
        <fullName evidence="4">3-hydroxybutyryl-CoA dehydrogenase</fullName>
    </recommendedName>
</protein>
<dbReference type="Pfam" id="PF02737">
    <property type="entry name" value="3HCDH_N"/>
    <property type="match status" value="1"/>
</dbReference>
<dbReference type="SUPFAM" id="SSF51735">
    <property type="entry name" value="NAD(P)-binding Rossmann-fold domains"/>
    <property type="match status" value="1"/>
</dbReference>
<keyword evidence="3" id="KW-0560">Oxidoreductase</keyword>
<feature type="site" description="Important for catalytic activity" evidence="5">
    <location>
        <position position="140"/>
    </location>
</feature>
<reference evidence="9 10" key="1">
    <citation type="submission" date="2012-01" db="EMBL/GenBank/DDBJ databases">
        <title>Complete sequence of Desulfotomaculum gibsoniae DSM 7213.</title>
        <authorList>
            <consortium name="US DOE Joint Genome Institute"/>
            <person name="Lucas S."/>
            <person name="Han J."/>
            <person name="Lapidus A."/>
            <person name="Cheng J.-F."/>
            <person name="Goodwin L."/>
            <person name="Pitluck S."/>
            <person name="Peters L."/>
            <person name="Ovchinnikova G."/>
            <person name="Teshima H."/>
            <person name="Detter J.C."/>
            <person name="Han C."/>
            <person name="Tapia R."/>
            <person name="Land M."/>
            <person name="Hauser L."/>
            <person name="Kyrpides N."/>
            <person name="Ivanova N."/>
            <person name="Pagani I."/>
            <person name="Parshina S."/>
            <person name="Plugge C."/>
            <person name="Muyzer G."/>
            <person name="Kuever J."/>
            <person name="Ivanova A."/>
            <person name="Nazina T."/>
            <person name="Klenk H.-P."/>
            <person name="Brambilla E."/>
            <person name="Spring S."/>
            <person name="Stams A.F."/>
            <person name="Woyke T."/>
        </authorList>
    </citation>
    <scope>NUCLEOTIDE SEQUENCE [LARGE SCALE GENOMIC DNA]</scope>
    <source>
        <strain evidence="9 10">DSM 7213</strain>
    </source>
</reference>
<gene>
    <name evidence="9" type="ORF">Desgi_1924</name>
</gene>
<dbReference type="HOGENOM" id="CLU_009834_2_0_9"/>
<evidence type="ECO:0000259" key="8">
    <source>
        <dbReference type="Pfam" id="PF02737"/>
    </source>
</evidence>
<feature type="binding site" evidence="6">
    <location>
        <begin position="10"/>
        <end position="15"/>
    </location>
    <ligand>
        <name>NAD(+)</name>
        <dbReference type="ChEBI" id="CHEBI:57540"/>
    </ligand>
</feature>
<comment type="pathway">
    <text evidence="1">Lipid metabolism; butanoate metabolism.</text>
</comment>
<dbReference type="InterPro" id="IPR006176">
    <property type="entry name" value="3-OHacyl-CoA_DH_NAD-bd"/>
</dbReference>
<dbReference type="InterPro" id="IPR006108">
    <property type="entry name" value="3HC_DH_C"/>
</dbReference>
<keyword evidence="6" id="KW-0520">NAD</keyword>
<dbReference type="InterPro" id="IPR008927">
    <property type="entry name" value="6-PGluconate_DH-like_C_sf"/>
</dbReference>
<dbReference type="InterPro" id="IPR006180">
    <property type="entry name" value="3-OHacyl-CoA_DH_CS"/>
</dbReference>
<name>R4KIB6_9FIRM</name>
<feature type="binding site" evidence="6">
    <location>
        <position position="97"/>
    </location>
    <ligand>
        <name>NAD(+)</name>
        <dbReference type="ChEBI" id="CHEBI:57540"/>
    </ligand>
</feature>
<feature type="binding site" evidence="6">
    <location>
        <position position="92"/>
    </location>
    <ligand>
        <name>NAD(+)</name>
        <dbReference type="ChEBI" id="CHEBI:57540"/>
    </ligand>
</feature>
<dbReference type="AlphaFoldDB" id="R4KIB6"/>
<dbReference type="OrthoDB" id="9815331at2"/>
<feature type="domain" description="3-hydroxyacyl-CoA dehydrogenase C-terminal" evidence="7">
    <location>
        <begin position="186"/>
        <end position="282"/>
    </location>
</feature>